<evidence type="ECO:0000313" key="1">
    <source>
        <dbReference type="EMBL" id="KAJ9657773.1"/>
    </source>
</evidence>
<reference evidence="1" key="1">
    <citation type="submission" date="2022-10" db="EMBL/GenBank/DDBJ databases">
        <title>Culturing micro-colonial fungi from biological soil crusts in the Mojave desert and describing Neophaeococcomyces mojavensis, and introducing the new genera and species Taxawa tesnikishii.</title>
        <authorList>
            <person name="Kurbessoian T."/>
            <person name="Stajich J.E."/>
        </authorList>
    </citation>
    <scope>NUCLEOTIDE SEQUENCE</scope>
    <source>
        <strain evidence="1">JES_112</strain>
    </source>
</reference>
<organism evidence="1 2">
    <name type="scientific">Neophaeococcomyces mojaviensis</name>
    <dbReference type="NCBI Taxonomy" id="3383035"/>
    <lineage>
        <taxon>Eukaryota</taxon>
        <taxon>Fungi</taxon>
        <taxon>Dikarya</taxon>
        <taxon>Ascomycota</taxon>
        <taxon>Pezizomycotina</taxon>
        <taxon>Eurotiomycetes</taxon>
        <taxon>Chaetothyriomycetidae</taxon>
        <taxon>Chaetothyriales</taxon>
        <taxon>Chaetothyriales incertae sedis</taxon>
        <taxon>Neophaeococcomyces</taxon>
    </lineage>
</organism>
<sequence length="311" mass="33657">MASKYSLPPNAVWFVTGTSSGIGRAFAEFLSTSPKGYRLVAAARKTSALDYLPNSQNVLKLALDVASPTAIKNAVQDAIKSFGRIDVLINNAGYSLLGDTEATTDEQARVVFETLFWGAANLTKEAVRVMREENSKSGTVGGVVIYMSSPGGRVALPGGSYYFATRFAMNGFYEGFTKELNPDWNIHLMIAEPGFVRTDYLTRSTIVTERHPAYLDAKCATNQVLGMLDQARNGLDLAGTPEKLVEIVVDVVESGTEEVGIPLRLPLGLDSLSLIDSSLKKQLKENELIKPFAGRFFGSQGSAFEGFDDMA</sequence>
<gene>
    <name evidence="1" type="ORF">H2198_004080</name>
</gene>
<proteinExistence type="predicted"/>
<keyword evidence="2" id="KW-1185">Reference proteome</keyword>
<comment type="caution">
    <text evidence="1">The sequence shown here is derived from an EMBL/GenBank/DDBJ whole genome shotgun (WGS) entry which is preliminary data.</text>
</comment>
<accession>A0ACC3A9T5</accession>
<dbReference type="Proteomes" id="UP001172386">
    <property type="component" value="Unassembled WGS sequence"/>
</dbReference>
<name>A0ACC3A9T5_9EURO</name>
<dbReference type="EMBL" id="JAPDRQ010000059">
    <property type="protein sequence ID" value="KAJ9657773.1"/>
    <property type="molecule type" value="Genomic_DNA"/>
</dbReference>
<protein>
    <submittedName>
        <fullName evidence="1">Uncharacterized protein</fullName>
    </submittedName>
</protein>
<evidence type="ECO:0000313" key="2">
    <source>
        <dbReference type="Proteomes" id="UP001172386"/>
    </source>
</evidence>